<dbReference type="PROSITE" id="PS50086">
    <property type="entry name" value="TBC_RABGAP"/>
    <property type="match status" value="1"/>
</dbReference>
<evidence type="ECO:0000259" key="5">
    <source>
        <dbReference type="PROSITE" id="PS50086"/>
    </source>
</evidence>
<keyword evidence="2" id="KW-0677">Repeat</keyword>
<organism evidence="6 7">
    <name type="scientific">Mytilus galloprovincialis</name>
    <name type="common">Mediterranean mussel</name>
    <dbReference type="NCBI Taxonomy" id="29158"/>
    <lineage>
        <taxon>Eukaryota</taxon>
        <taxon>Metazoa</taxon>
        <taxon>Spiralia</taxon>
        <taxon>Lophotrochozoa</taxon>
        <taxon>Mollusca</taxon>
        <taxon>Bivalvia</taxon>
        <taxon>Autobranchia</taxon>
        <taxon>Pteriomorphia</taxon>
        <taxon>Mytilida</taxon>
        <taxon>Mytiloidea</taxon>
        <taxon>Mytilidae</taxon>
        <taxon>Mytilinae</taxon>
        <taxon>Mytilus</taxon>
    </lineage>
</organism>
<dbReference type="InterPro" id="IPR000195">
    <property type="entry name" value="Rab-GAP-TBC_dom"/>
</dbReference>
<dbReference type="SMART" id="SM00568">
    <property type="entry name" value="GRAM"/>
    <property type="match status" value="2"/>
</dbReference>
<reference evidence="6" key="1">
    <citation type="submission" date="2018-11" db="EMBL/GenBank/DDBJ databases">
        <authorList>
            <person name="Alioto T."/>
            <person name="Alioto T."/>
        </authorList>
    </citation>
    <scope>NUCLEOTIDE SEQUENCE</scope>
</reference>
<keyword evidence="1" id="KW-0343">GTPase activation</keyword>
<dbReference type="InterPro" id="IPR004182">
    <property type="entry name" value="GRAM"/>
</dbReference>
<dbReference type="FunFam" id="1.10.8.270:FF:000002">
    <property type="entry name" value="TBC1 domain family member 9B"/>
    <property type="match status" value="1"/>
</dbReference>
<feature type="domain" description="Rab-GAP TBC" evidence="5">
    <location>
        <begin position="476"/>
        <end position="719"/>
    </location>
</feature>
<name>A0A8B6FGR4_MYTGA</name>
<dbReference type="InterPro" id="IPR035969">
    <property type="entry name" value="Rab-GAP_TBC_sf"/>
</dbReference>
<dbReference type="FunFam" id="2.30.29.30:FF:000013">
    <property type="entry name" value="Putative TBC1 domain family member 8B"/>
    <property type="match status" value="1"/>
</dbReference>
<evidence type="ECO:0000256" key="1">
    <source>
        <dbReference type="ARBA" id="ARBA00022468"/>
    </source>
</evidence>
<dbReference type="OrthoDB" id="676979at2759"/>
<protein>
    <submittedName>
        <fullName evidence="6">TBC1 domain family member 9</fullName>
    </submittedName>
</protein>
<dbReference type="GO" id="GO:0003008">
    <property type="term" value="P:system process"/>
    <property type="evidence" value="ECO:0007669"/>
    <property type="project" value="UniProtKB-ARBA"/>
</dbReference>
<evidence type="ECO:0000256" key="4">
    <source>
        <dbReference type="SAM" id="MobiDB-lite"/>
    </source>
</evidence>
<dbReference type="CDD" id="cd13351">
    <property type="entry name" value="PH-GRAM1_TCB1D9_TCB1D9B"/>
    <property type="match status" value="1"/>
</dbReference>
<comment type="caution">
    <text evidence="6">The sequence shown here is derived from an EMBL/GenBank/DDBJ whole genome shotgun (WGS) entry which is preliminary data.</text>
</comment>
<feature type="region of interest" description="Disordered" evidence="4">
    <location>
        <begin position="597"/>
        <end position="617"/>
    </location>
</feature>
<dbReference type="Gene3D" id="2.30.29.30">
    <property type="entry name" value="Pleckstrin-homology domain (PH domain)/Phosphotyrosine-binding domain (PTB)"/>
    <property type="match status" value="2"/>
</dbReference>
<proteinExistence type="predicted"/>
<evidence type="ECO:0000256" key="2">
    <source>
        <dbReference type="ARBA" id="ARBA00022737"/>
    </source>
</evidence>
<keyword evidence="3" id="KW-0175">Coiled coil</keyword>
<dbReference type="AlphaFoldDB" id="A0A8B6FGR4"/>
<sequence length="1095" mass="126107">MWTKPDEVLLTNALWVTERANPFFILQRRKGYGGGGLTGLLVGTIDTVLDNKTPPYRILHQTTESEVSFSVAVANNKRDILKDWEWLEQNLMEILGAFENEDDATEFVKCKIESLRANEVKVSDQDEETVKFKTATQKFMKLFNMPKEEKLVNYYSCSYWKSKVPRQGWMYLSINHLCFYSFLMGREAKVIIRWTDITKLEVGNNMLFPDSVKVTTREGEFYFSMLLRSSESFRLMEQLANMAMKQLMLEGGFEEDKTIADRTKRKTPKKMSSIKRDLDARARSDAFRSLFRLPLSAKLDGDVDCMIQTPYNKHYVWGRLYLSSGYICYGSRVPDLVTVVLPVREIQLVEKNDNTSGNELGNNALIITTKGKSNYIFSQLPQRKMILEKISDFLSSQHIPQSPTMKNLKSIAEEEKEEEPVQFQPALVSLFHRRDSDELSAKETVKEHLWNVHFTEYGRGVCMYRTHKTQDLVLKGLPEKYRGEIWLLFSGAINEMATHPGYYASLVEQSSGKYSLATDEIERDLHRSLPEHPAFQSDCGIGALRRVLTSYAWRNPTIGYCQAMNIVTSVLLLYTSEEEAFWFGSFGNKSKGYRSVEMPHTSDAVPPPPSTSPAFTLCNQDLSVGTSAEFDSYNKNRRPESSAPSDITEVHTSSKVNEPYPTPQPQTPHTQDEIESPKKKKNLLINLAKLQSGTFSTLYDEAIAIETILPELTFESVSTPLETKRYRRRKKSEQQKRIVKSVKQFFGPVVDSADQQEPEKEVDDDTPITQYRLRGVRPETGYIDAKTQLILYNQEAGRMVRDAEDEIHIRTNNMPKPKISPRKNINNDQRIFARVHGTMGISSLLAVHQAYRDREKAERSAARIENILKLHDEKDRAKERIRLFNEEKRNQALRKRDQERANMLEALERREMRRLSYLDKRHDIKARSSEMSRTFKADFTFITEFSTQHTSVSNALMRHDKQTKQEDRVAAKSDLVSNLKTTKQDQSDIVKKYLEHRQLMRQTESSFAKNELDSRMLQEANERIMEAKTRVAQQKQRKETVKTFYPLPQTVTPAPNVDTSERLSAPPRYTPGATHFEANALLAEGRIGKHHTMIL</sequence>
<dbReference type="SMART" id="SM00164">
    <property type="entry name" value="TBC"/>
    <property type="match status" value="1"/>
</dbReference>
<accession>A0A8B6FGR4</accession>
<dbReference type="Proteomes" id="UP000596742">
    <property type="component" value="Unassembled WGS sequence"/>
</dbReference>
<feature type="compositionally biased region" description="Polar residues" evidence="4">
    <location>
        <begin position="642"/>
        <end position="656"/>
    </location>
</feature>
<feature type="region of interest" description="Disordered" evidence="4">
    <location>
        <begin position="630"/>
        <end position="677"/>
    </location>
</feature>
<feature type="coiled-coil region" evidence="3">
    <location>
        <begin position="854"/>
        <end position="909"/>
    </location>
</feature>
<gene>
    <name evidence="6" type="ORF">MGAL_10B072893</name>
</gene>
<dbReference type="InterPro" id="IPR036014">
    <property type="entry name" value="TCB1D9/TCB1D9B_PH-GRAM1"/>
</dbReference>
<dbReference type="Pfam" id="PF00566">
    <property type="entry name" value="RabGAP-TBC"/>
    <property type="match status" value="1"/>
</dbReference>
<dbReference type="EMBL" id="UYJE01006785">
    <property type="protein sequence ID" value="VDI48956.1"/>
    <property type="molecule type" value="Genomic_DNA"/>
</dbReference>
<dbReference type="SUPFAM" id="SSF47923">
    <property type="entry name" value="Ypt/Rab-GAP domain of gyp1p"/>
    <property type="match status" value="1"/>
</dbReference>
<dbReference type="PANTHER" id="PTHR47666">
    <property type="entry name" value="PROTEIN VASCULAR ASSOCIATED DEATH 1, CHLOROPLASTIC"/>
    <property type="match status" value="1"/>
</dbReference>
<dbReference type="Gene3D" id="1.10.8.270">
    <property type="entry name" value="putative rabgap domain of human tbc1 domain family member 14 like domains"/>
    <property type="match status" value="1"/>
</dbReference>
<dbReference type="Pfam" id="PF02893">
    <property type="entry name" value="GRAM"/>
    <property type="match status" value="2"/>
</dbReference>
<evidence type="ECO:0000256" key="3">
    <source>
        <dbReference type="SAM" id="Coils"/>
    </source>
</evidence>
<dbReference type="InterPro" id="IPR011993">
    <property type="entry name" value="PH-like_dom_sf"/>
</dbReference>
<evidence type="ECO:0000313" key="6">
    <source>
        <dbReference type="EMBL" id="VDI48956.1"/>
    </source>
</evidence>
<dbReference type="PANTHER" id="PTHR47666:SF1">
    <property type="entry name" value="PROTEIN VASCULAR ASSOCIATED DEATH 1, CHLOROPLASTIC"/>
    <property type="match status" value="1"/>
</dbReference>
<dbReference type="GO" id="GO:0005096">
    <property type="term" value="F:GTPase activator activity"/>
    <property type="evidence" value="ECO:0007669"/>
    <property type="project" value="UniProtKB-KW"/>
</dbReference>
<evidence type="ECO:0000313" key="7">
    <source>
        <dbReference type="Proteomes" id="UP000596742"/>
    </source>
</evidence>
<keyword evidence="7" id="KW-1185">Reference proteome</keyword>